<feature type="transmembrane region" description="Helical" evidence="2">
    <location>
        <begin position="125"/>
        <end position="148"/>
    </location>
</feature>
<name>A0A7M1SQT9_9MICO</name>
<keyword evidence="2" id="KW-0472">Membrane</keyword>
<dbReference type="RefSeq" id="WP_193496466.1">
    <property type="nucleotide sequence ID" value="NZ_CP063169.1"/>
</dbReference>
<keyword evidence="2" id="KW-1133">Transmembrane helix</keyword>
<feature type="compositionally biased region" description="Basic residues" evidence="1">
    <location>
        <begin position="184"/>
        <end position="199"/>
    </location>
</feature>
<dbReference type="EMBL" id="CP063169">
    <property type="protein sequence ID" value="QOR69811.1"/>
    <property type="molecule type" value="Genomic_DNA"/>
</dbReference>
<evidence type="ECO:0000313" key="3">
    <source>
        <dbReference type="EMBL" id="QOR69811.1"/>
    </source>
</evidence>
<evidence type="ECO:0000313" key="4">
    <source>
        <dbReference type="Proteomes" id="UP000593758"/>
    </source>
</evidence>
<dbReference type="KEGG" id="halt:IM660_14255"/>
<organism evidence="3 4">
    <name type="scientific">Ruania alkalisoli</name>
    <dbReference type="NCBI Taxonomy" id="2779775"/>
    <lineage>
        <taxon>Bacteria</taxon>
        <taxon>Bacillati</taxon>
        <taxon>Actinomycetota</taxon>
        <taxon>Actinomycetes</taxon>
        <taxon>Micrococcales</taxon>
        <taxon>Ruaniaceae</taxon>
        <taxon>Ruania</taxon>
    </lineage>
</organism>
<dbReference type="AlphaFoldDB" id="A0A7M1SQT9"/>
<accession>A0A7M1SQT9</accession>
<feature type="region of interest" description="Disordered" evidence="1">
    <location>
        <begin position="180"/>
        <end position="199"/>
    </location>
</feature>
<dbReference type="Gene3D" id="1.20.1250.20">
    <property type="entry name" value="MFS general substrate transporter like domains"/>
    <property type="match status" value="1"/>
</dbReference>
<evidence type="ECO:0000256" key="1">
    <source>
        <dbReference type="SAM" id="MobiDB-lite"/>
    </source>
</evidence>
<protein>
    <submittedName>
        <fullName evidence="3">Uncharacterized protein</fullName>
    </submittedName>
</protein>
<evidence type="ECO:0000256" key="2">
    <source>
        <dbReference type="SAM" id="Phobius"/>
    </source>
</evidence>
<dbReference type="InterPro" id="IPR036259">
    <property type="entry name" value="MFS_trans_sf"/>
</dbReference>
<keyword evidence="2" id="KW-0812">Transmembrane</keyword>
<feature type="transmembrane region" description="Helical" evidence="2">
    <location>
        <begin position="94"/>
        <end position="118"/>
    </location>
</feature>
<keyword evidence="4" id="KW-1185">Reference proteome</keyword>
<reference evidence="3 4" key="1">
    <citation type="submission" date="2020-10" db="EMBL/GenBank/DDBJ databases">
        <title>Haloactinobacterium sp. RN3S43, a bacterium isolated from saline soil.</title>
        <authorList>
            <person name="Sun J.-Q."/>
        </authorList>
    </citation>
    <scope>NUCLEOTIDE SEQUENCE [LARGE SCALE GENOMIC DNA]</scope>
    <source>
        <strain evidence="3 4">RN3S43</strain>
    </source>
</reference>
<feature type="transmembrane region" description="Helical" evidence="2">
    <location>
        <begin position="154"/>
        <end position="178"/>
    </location>
</feature>
<feature type="transmembrane region" description="Helical" evidence="2">
    <location>
        <begin position="49"/>
        <end position="82"/>
    </location>
</feature>
<dbReference type="Proteomes" id="UP000593758">
    <property type="component" value="Chromosome"/>
</dbReference>
<gene>
    <name evidence="3" type="ORF">IM660_14255</name>
</gene>
<sequence>MDRRQEAQQWAPELREWARTEQFSQPLRWGEIEAAILEHDLPRLPEEKAWVTAIGIVGWVGIALLAIPSFGSAVLGLVLVAVGSAAEGAAEAEGWFTGARFFFFLAAALGVGFFVDWWRSRRRAALQLVTSALIAAGSGAALVVVLASDGPPPGLLLLGFILTAIVSGVLVFIAGLVSTPEGRPRRRRPPRRGPRSSRIRDRWRRGRDVVLQILRQRRLVDIDDDDQVRLNELPLGYWSEVEGVDRQEWKRILELRHVGWRDFDATDARWPQ</sequence>
<proteinExistence type="predicted"/>